<dbReference type="GO" id="GO:0005524">
    <property type="term" value="F:ATP binding"/>
    <property type="evidence" value="ECO:0007669"/>
    <property type="project" value="UniProtKB-KW"/>
</dbReference>
<dbReference type="PANTHER" id="PTHR42878:SF7">
    <property type="entry name" value="SENSOR HISTIDINE KINASE GLRK"/>
    <property type="match status" value="1"/>
</dbReference>
<dbReference type="GO" id="GO:0000155">
    <property type="term" value="F:phosphorelay sensor kinase activity"/>
    <property type="evidence" value="ECO:0007669"/>
    <property type="project" value="InterPro"/>
</dbReference>
<evidence type="ECO:0000256" key="5">
    <source>
        <dbReference type="ARBA" id="ARBA00022741"/>
    </source>
</evidence>
<dbReference type="PRINTS" id="PR00344">
    <property type="entry name" value="BCTRLSENSOR"/>
</dbReference>
<name>A0A2A7SIB9_BURGA</name>
<evidence type="ECO:0000256" key="1">
    <source>
        <dbReference type="ARBA" id="ARBA00000085"/>
    </source>
</evidence>
<dbReference type="InterPro" id="IPR003594">
    <property type="entry name" value="HATPase_dom"/>
</dbReference>
<dbReference type="SUPFAM" id="SSF47384">
    <property type="entry name" value="Homodimeric domain of signal transducing histidine kinase"/>
    <property type="match status" value="1"/>
</dbReference>
<gene>
    <name evidence="10" type="ORF">CRM94_13170</name>
</gene>
<dbReference type="InterPro" id="IPR050351">
    <property type="entry name" value="BphY/WalK/GraS-like"/>
</dbReference>
<evidence type="ECO:0000256" key="4">
    <source>
        <dbReference type="ARBA" id="ARBA00022679"/>
    </source>
</evidence>
<dbReference type="PANTHER" id="PTHR42878">
    <property type="entry name" value="TWO-COMPONENT HISTIDINE KINASE"/>
    <property type="match status" value="1"/>
</dbReference>
<evidence type="ECO:0000256" key="7">
    <source>
        <dbReference type="ARBA" id="ARBA00022840"/>
    </source>
</evidence>
<dbReference type="CDD" id="cd00075">
    <property type="entry name" value="HATPase"/>
    <property type="match status" value="1"/>
</dbReference>
<evidence type="ECO:0000256" key="3">
    <source>
        <dbReference type="ARBA" id="ARBA00022553"/>
    </source>
</evidence>
<dbReference type="CDD" id="cd00082">
    <property type="entry name" value="HisKA"/>
    <property type="match status" value="1"/>
</dbReference>
<keyword evidence="6 10" id="KW-0418">Kinase</keyword>
<dbReference type="InterPro" id="IPR036097">
    <property type="entry name" value="HisK_dim/P_sf"/>
</dbReference>
<feature type="domain" description="Histidine kinase" evidence="9">
    <location>
        <begin position="196"/>
        <end position="410"/>
    </location>
</feature>
<proteinExistence type="predicted"/>
<dbReference type="EMBL" id="PDDY01000001">
    <property type="protein sequence ID" value="PEH43020.1"/>
    <property type="molecule type" value="Genomic_DNA"/>
</dbReference>
<evidence type="ECO:0000259" key="9">
    <source>
        <dbReference type="PROSITE" id="PS50109"/>
    </source>
</evidence>
<dbReference type="GO" id="GO:0000156">
    <property type="term" value="F:phosphorelay response regulator activity"/>
    <property type="evidence" value="ECO:0007669"/>
    <property type="project" value="TreeGrafter"/>
</dbReference>
<evidence type="ECO:0000256" key="6">
    <source>
        <dbReference type="ARBA" id="ARBA00022777"/>
    </source>
</evidence>
<comment type="caution">
    <text evidence="10">The sequence shown here is derived from an EMBL/GenBank/DDBJ whole genome shotgun (WGS) entry which is preliminary data.</text>
</comment>
<dbReference type="Gene3D" id="3.30.565.10">
    <property type="entry name" value="Histidine kinase-like ATPase, C-terminal domain"/>
    <property type="match status" value="1"/>
</dbReference>
<dbReference type="SUPFAM" id="SSF55874">
    <property type="entry name" value="ATPase domain of HSP90 chaperone/DNA topoisomerase II/histidine kinase"/>
    <property type="match status" value="1"/>
</dbReference>
<sequence>MPARQPSRRAIHSIHQESTVSSHSCSFPAEACEEAPPARAFATLADFIEARLPELLQDWAAARAAEDGRQHALRSLPHTGAELLRSLLADLRGEPGACCGEGPWPCQRSPAAPFRTAAGEHANARVRQGLGIETVIAELRALRFTVSRRWQGAAPPGAAAMDELIRFNDVVDQALDEVVRAESERAGRLLELVRNTLAHRLRAPLGAISHALHAISEEDDDHDGQGHPHRAREIVASADRATARMRASLDGLLALTRRRRHDALPLRCAPACLRALCEQAVGELRAGMPELDIELRLASRIEGRWDRERLGQLLRKLLSNATRHGRGRIVLEARRDEGLVTLSVFSEGNPIPQRALPTLFDPLRQAPGSARGAGLGLYLCGCIVAAHGGTIRATSCAEGTTVAVVLPVSCASTGP</sequence>
<protein>
    <recommendedName>
        <fullName evidence="2">histidine kinase</fullName>
        <ecNumber evidence="2">2.7.13.3</ecNumber>
    </recommendedName>
</protein>
<dbReference type="InterPro" id="IPR003661">
    <property type="entry name" value="HisK_dim/P_dom"/>
</dbReference>
<dbReference type="EC" id="2.7.13.3" evidence="2"/>
<keyword evidence="8" id="KW-0902">Two-component regulatory system</keyword>
<dbReference type="Pfam" id="PF02518">
    <property type="entry name" value="HATPase_c"/>
    <property type="match status" value="1"/>
</dbReference>
<evidence type="ECO:0000313" key="10">
    <source>
        <dbReference type="EMBL" id="PEH43020.1"/>
    </source>
</evidence>
<dbReference type="InterPro" id="IPR036890">
    <property type="entry name" value="HATPase_C_sf"/>
</dbReference>
<evidence type="ECO:0000313" key="11">
    <source>
        <dbReference type="Proteomes" id="UP000220629"/>
    </source>
</evidence>
<keyword evidence="7" id="KW-0067">ATP-binding</keyword>
<keyword evidence="5" id="KW-0547">Nucleotide-binding</keyword>
<dbReference type="GO" id="GO:0030295">
    <property type="term" value="F:protein kinase activator activity"/>
    <property type="evidence" value="ECO:0007669"/>
    <property type="project" value="TreeGrafter"/>
</dbReference>
<dbReference type="AlphaFoldDB" id="A0A2A7SIB9"/>
<keyword evidence="4" id="KW-0808">Transferase</keyword>
<evidence type="ECO:0000256" key="2">
    <source>
        <dbReference type="ARBA" id="ARBA00012438"/>
    </source>
</evidence>
<evidence type="ECO:0000256" key="8">
    <source>
        <dbReference type="ARBA" id="ARBA00023012"/>
    </source>
</evidence>
<dbReference type="SMART" id="SM00387">
    <property type="entry name" value="HATPase_c"/>
    <property type="match status" value="1"/>
</dbReference>
<organism evidence="10 11">
    <name type="scientific">Burkholderia gladioli</name>
    <name type="common">Pseudomonas marginata</name>
    <name type="synonym">Phytomonas marginata</name>
    <dbReference type="NCBI Taxonomy" id="28095"/>
    <lineage>
        <taxon>Bacteria</taxon>
        <taxon>Pseudomonadati</taxon>
        <taxon>Pseudomonadota</taxon>
        <taxon>Betaproteobacteria</taxon>
        <taxon>Burkholderiales</taxon>
        <taxon>Burkholderiaceae</taxon>
        <taxon>Burkholderia</taxon>
    </lineage>
</organism>
<comment type="catalytic activity">
    <reaction evidence="1">
        <text>ATP + protein L-histidine = ADP + protein N-phospho-L-histidine.</text>
        <dbReference type="EC" id="2.7.13.3"/>
    </reaction>
</comment>
<accession>A0A2A7SIB9</accession>
<dbReference type="PROSITE" id="PS50109">
    <property type="entry name" value="HIS_KIN"/>
    <property type="match status" value="1"/>
</dbReference>
<reference evidence="11" key="1">
    <citation type="submission" date="2017-09" db="EMBL/GenBank/DDBJ databases">
        <title>FDA dAtabase for Regulatory Grade micrObial Sequences (FDA-ARGOS): Supporting development and validation of Infectious Disease Dx tests.</title>
        <authorList>
            <person name="Minogue T."/>
            <person name="Wolcott M."/>
            <person name="Wasieloski L."/>
            <person name="Aguilar W."/>
            <person name="Moore D."/>
            <person name="Tallon L."/>
            <person name="Sadzewicz L."/>
            <person name="Ott S."/>
            <person name="Zhao X."/>
            <person name="Nagaraj S."/>
            <person name="Vavikolanu K."/>
            <person name="Aluvathingal J."/>
            <person name="Nadendla S."/>
            <person name="Sichtig H."/>
        </authorList>
    </citation>
    <scope>NUCLEOTIDE SEQUENCE [LARGE SCALE GENOMIC DNA]</scope>
    <source>
        <strain evidence="11">FDAARGOS_390</strain>
    </source>
</reference>
<dbReference type="InterPro" id="IPR005467">
    <property type="entry name" value="His_kinase_dom"/>
</dbReference>
<dbReference type="GO" id="GO:0007234">
    <property type="term" value="P:osmosensory signaling via phosphorelay pathway"/>
    <property type="evidence" value="ECO:0007669"/>
    <property type="project" value="TreeGrafter"/>
</dbReference>
<dbReference type="Proteomes" id="UP000220629">
    <property type="component" value="Unassembled WGS sequence"/>
</dbReference>
<keyword evidence="3" id="KW-0597">Phosphoprotein</keyword>
<dbReference type="InterPro" id="IPR004358">
    <property type="entry name" value="Sig_transdc_His_kin-like_C"/>
</dbReference>